<dbReference type="PANTHER" id="PTHR36174:SF1">
    <property type="entry name" value="LIPID II:GLYCINE GLYCYLTRANSFERASE"/>
    <property type="match status" value="1"/>
</dbReference>
<dbReference type="OrthoDB" id="9773932at2"/>
<reference evidence="3" key="1">
    <citation type="submission" date="2016-10" db="EMBL/GenBank/DDBJ databases">
        <authorList>
            <person name="Varghese N."/>
            <person name="Submissions S."/>
        </authorList>
    </citation>
    <scope>NUCLEOTIDE SEQUENCE [LARGE SCALE GENOMIC DNA]</scope>
    <source>
        <strain evidence="3">CGMCC 1.10971</strain>
    </source>
</reference>
<proteinExistence type="predicted"/>
<gene>
    <name evidence="2" type="ORF">SAMN05216175_102108</name>
</gene>
<dbReference type="NCBIfam" id="TIGR03019">
    <property type="entry name" value="pepcterm_femAB"/>
    <property type="match status" value="1"/>
</dbReference>
<organism evidence="2 3">
    <name type="scientific">Neptunomonas qingdaonensis</name>
    <dbReference type="NCBI Taxonomy" id="1045558"/>
    <lineage>
        <taxon>Bacteria</taxon>
        <taxon>Pseudomonadati</taxon>
        <taxon>Pseudomonadota</taxon>
        <taxon>Gammaproteobacteria</taxon>
        <taxon>Oceanospirillales</taxon>
        <taxon>Oceanospirillaceae</taxon>
        <taxon>Neptunomonas</taxon>
    </lineage>
</organism>
<sequence>MSLTVLELKNNDSSRWDAFVEKSDDSTFFHRAGWKIVLEEAYGHKVHFLYAEREGLIEGILPLAQVKSLLFGNNLVSLPFCVYCGVVADNKEATDALIEAACKLADGLKVDSLELRNSKCSGRNWPEKSLYYTFRRSISEDNDANMSAIPRKRRAMIRQGIKNGLLSESDDGWERVYNTYAESVRNLGTPVFSAKYFRTLREVFKSDCRVLMITHEGQDVAGLMSFYFKDQVLPYYAGSYESAKSHKAHDFMYWELMRRSSEEGIKLFDFGRSKADTGPYLFKKGWGFEPEPLHYEYYLVKADAIPELNPNNPKYKFFIDVWKKLPLPVANRLGPLLSRSLG</sequence>
<dbReference type="RefSeq" id="WP_090724498.1">
    <property type="nucleotide sequence ID" value="NZ_FOOU01000002.1"/>
</dbReference>
<dbReference type="Pfam" id="PF13480">
    <property type="entry name" value="Acetyltransf_6"/>
    <property type="match status" value="1"/>
</dbReference>
<dbReference type="Proteomes" id="UP000198623">
    <property type="component" value="Unassembled WGS sequence"/>
</dbReference>
<evidence type="ECO:0000259" key="1">
    <source>
        <dbReference type="Pfam" id="PF13480"/>
    </source>
</evidence>
<evidence type="ECO:0000313" key="2">
    <source>
        <dbReference type="EMBL" id="SFF95246.1"/>
    </source>
</evidence>
<dbReference type="InterPro" id="IPR038740">
    <property type="entry name" value="BioF2-like_GNAT_dom"/>
</dbReference>
<dbReference type="EMBL" id="FOOU01000002">
    <property type="protein sequence ID" value="SFF95246.1"/>
    <property type="molecule type" value="Genomic_DNA"/>
</dbReference>
<accession>A0A1I2N123</accession>
<dbReference type="AlphaFoldDB" id="A0A1I2N123"/>
<dbReference type="SUPFAM" id="SSF55729">
    <property type="entry name" value="Acyl-CoA N-acyltransferases (Nat)"/>
    <property type="match status" value="1"/>
</dbReference>
<name>A0A1I2N123_9GAMM</name>
<dbReference type="PANTHER" id="PTHR36174">
    <property type="entry name" value="LIPID II:GLYCINE GLYCYLTRANSFERASE"/>
    <property type="match status" value="1"/>
</dbReference>
<dbReference type="InterPro" id="IPR017469">
    <property type="entry name" value="PEP-CTERM_FemAB-rel"/>
</dbReference>
<protein>
    <submittedName>
        <fullName evidence="2">FemAB-related protein, PEP-CTERM system-associated</fullName>
    </submittedName>
</protein>
<dbReference type="InterPro" id="IPR050644">
    <property type="entry name" value="PG_Glycine_Bridge_Synth"/>
</dbReference>
<keyword evidence="3" id="KW-1185">Reference proteome</keyword>
<feature type="domain" description="BioF2-like acetyltransferase" evidence="1">
    <location>
        <begin position="152"/>
        <end position="275"/>
    </location>
</feature>
<dbReference type="Gene3D" id="3.40.630.30">
    <property type="match status" value="1"/>
</dbReference>
<evidence type="ECO:0000313" key="3">
    <source>
        <dbReference type="Proteomes" id="UP000198623"/>
    </source>
</evidence>
<dbReference type="STRING" id="1045558.SAMN05216175_102108"/>
<dbReference type="InterPro" id="IPR016181">
    <property type="entry name" value="Acyl_CoA_acyltransferase"/>
</dbReference>